<dbReference type="OrthoDB" id="2789670at2759"/>
<sequence length="516" mass="58111">MTTLAGIWLSPAQLVGIGIVTIAICKLLQKRHSNLPPGPPADPLIGHLRAFPSAQDQPEVFQAWGKLYGDVIYLRVAGNDIIVVNSSKAAHEIFNDRRANYSDRPVSRFWTLLGFHRLPAFRHYEKSLRDARALMLDYYGSKPCQSLMPLQERSAYEVVHRLLEAPEDYHEILEASSSRFILRSLYAYKAGGKDDLVVKAIRVVIDLVRETSMSLNTVDLFPWLMYMPSWFPGMYWPNFVRKNKLELSRGHFDAGFDYVQAEMAKGNVEASFVSTQLSAISPDVPSEEKSIIINNIKQTAAQLYTAGTETTSATIVTFLLAMIIHPEIQKRAQEDLDKVVGNERLPVFNDRVDLPYLYYIISELGRWHPVTPLGVAHASREDDVYRGMFIPARSIIFANIKAMSLDESVYENPTTFDPMRYAPIEEGGKSEPIFDDIFGFGARKCPGRFMVDNTLWITIATILATCTLSKSIGEDGKEVTPKLEFTTASVRQINPFKFQMLPRSQQAMDLLQGAAN</sequence>
<dbReference type="GO" id="GO:0020037">
    <property type="term" value="F:heme binding"/>
    <property type="evidence" value="ECO:0007669"/>
    <property type="project" value="InterPro"/>
</dbReference>
<keyword evidence="12" id="KW-1185">Reference proteome</keyword>
<name>A0A0D7BWS7_9AGAR</name>
<dbReference type="SUPFAM" id="SSF48264">
    <property type="entry name" value="Cytochrome P450"/>
    <property type="match status" value="1"/>
</dbReference>
<evidence type="ECO:0000256" key="6">
    <source>
        <dbReference type="ARBA" id="ARBA00023002"/>
    </source>
</evidence>
<dbReference type="Pfam" id="PF00067">
    <property type="entry name" value="p450"/>
    <property type="match status" value="1"/>
</dbReference>
<feature type="binding site" description="axial binding residue" evidence="9">
    <location>
        <position position="445"/>
    </location>
    <ligand>
        <name>heme</name>
        <dbReference type="ChEBI" id="CHEBI:30413"/>
    </ligand>
    <ligandPart>
        <name>Fe</name>
        <dbReference type="ChEBI" id="CHEBI:18248"/>
    </ligandPart>
</feature>
<evidence type="ECO:0000313" key="12">
    <source>
        <dbReference type="Proteomes" id="UP000054007"/>
    </source>
</evidence>
<evidence type="ECO:0000256" key="7">
    <source>
        <dbReference type="ARBA" id="ARBA00023004"/>
    </source>
</evidence>
<dbReference type="InterPro" id="IPR002401">
    <property type="entry name" value="Cyt_P450_E_grp-I"/>
</dbReference>
<dbReference type="PROSITE" id="PS00086">
    <property type="entry name" value="CYTOCHROME_P450"/>
    <property type="match status" value="1"/>
</dbReference>
<comment type="similarity">
    <text evidence="3 10">Belongs to the cytochrome P450 family.</text>
</comment>
<evidence type="ECO:0000256" key="4">
    <source>
        <dbReference type="ARBA" id="ARBA00022617"/>
    </source>
</evidence>
<dbReference type="GO" id="GO:0004497">
    <property type="term" value="F:monooxygenase activity"/>
    <property type="evidence" value="ECO:0007669"/>
    <property type="project" value="UniProtKB-KW"/>
</dbReference>
<protein>
    <submittedName>
        <fullName evidence="11">Cytochrome P450</fullName>
    </submittedName>
</protein>
<evidence type="ECO:0000256" key="9">
    <source>
        <dbReference type="PIRSR" id="PIRSR602401-1"/>
    </source>
</evidence>
<dbReference type="InterPro" id="IPR001128">
    <property type="entry name" value="Cyt_P450"/>
</dbReference>
<dbReference type="InterPro" id="IPR036396">
    <property type="entry name" value="Cyt_P450_sf"/>
</dbReference>
<keyword evidence="4 9" id="KW-0349">Heme</keyword>
<evidence type="ECO:0000256" key="8">
    <source>
        <dbReference type="ARBA" id="ARBA00023033"/>
    </source>
</evidence>
<evidence type="ECO:0000256" key="3">
    <source>
        <dbReference type="ARBA" id="ARBA00010617"/>
    </source>
</evidence>
<dbReference type="PANTHER" id="PTHR46300:SF5">
    <property type="entry name" value="CYTOCHROME P450"/>
    <property type="match status" value="1"/>
</dbReference>
<dbReference type="AlphaFoldDB" id="A0A0D7BWS7"/>
<keyword evidence="6 10" id="KW-0560">Oxidoreductase</keyword>
<dbReference type="GO" id="GO:0005506">
    <property type="term" value="F:iron ion binding"/>
    <property type="evidence" value="ECO:0007669"/>
    <property type="project" value="InterPro"/>
</dbReference>
<dbReference type="EMBL" id="KN880432">
    <property type="protein sequence ID" value="KIY74106.1"/>
    <property type="molecule type" value="Genomic_DNA"/>
</dbReference>
<reference evidence="11 12" key="1">
    <citation type="journal article" date="2015" name="Fungal Genet. Biol.">
        <title>Evolution of novel wood decay mechanisms in Agaricales revealed by the genome sequences of Fistulina hepatica and Cylindrobasidium torrendii.</title>
        <authorList>
            <person name="Floudas D."/>
            <person name="Held B.W."/>
            <person name="Riley R."/>
            <person name="Nagy L.G."/>
            <person name="Koehler G."/>
            <person name="Ransdell A.S."/>
            <person name="Younus H."/>
            <person name="Chow J."/>
            <person name="Chiniquy J."/>
            <person name="Lipzen A."/>
            <person name="Tritt A."/>
            <person name="Sun H."/>
            <person name="Haridas S."/>
            <person name="LaButti K."/>
            <person name="Ohm R.A."/>
            <person name="Kues U."/>
            <person name="Blanchette R.A."/>
            <person name="Grigoriev I.V."/>
            <person name="Minto R.E."/>
            <person name="Hibbett D.S."/>
        </authorList>
    </citation>
    <scope>NUCLEOTIDE SEQUENCE [LARGE SCALE GENOMIC DNA]</scope>
    <source>
        <strain evidence="11 12">FP15055 ss-10</strain>
    </source>
</reference>
<dbReference type="Gene3D" id="1.10.630.10">
    <property type="entry name" value="Cytochrome P450"/>
    <property type="match status" value="1"/>
</dbReference>
<evidence type="ECO:0000256" key="5">
    <source>
        <dbReference type="ARBA" id="ARBA00022723"/>
    </source>
</evidence>
<comment type="cofactor">
    <cofactor evidence="1 9">
        <name>heme</name>
        <dbReference type="ChEBI" id="CHEBI:30413"/>
    </cofactor>
</comment>
<evidence type="ECO:0000256" key="10">
    <source>
        <dbReference type="RuleBase" id="RU000461"/>
    </source>
</evidence>
<evidence type="ECO:0000256" key="2">
    <source>
        <dbReference type="ARBA" id="ARBA00005179"/>
    </source>
</evidence>
<evidence type="ECO:0000256" key="1">
    <source>
        <dbReference type="ARBA" id="ARBA00001971"/>
    </source>
</evidence>
<accession>A0A0D7BWS7</accession>
<comment type="pathway">
    <text evidence="2">Secondary metabolite biosynthesis.</text>
</comment>
<dbReference type="Proteomes" id="UP000054007">
    <property type="component" value="Unassembled WGS sequence"/>
</dbReference>
<dbReference type="STRING" id="1314674.A0A0D7BWS7"/>
<keyword evidence="5 9" id="KW-0479">Metal-binding</keyword>
<dbReference type="PANTHER" id="PTHR46300">
    <property type="entry name" value="P450, PUTATIVE (EUROFUNG)-RELATED-RELATED"/>
    <property type="match status" value="1"/>
</dbReference>
<dbReference type="InterPro" id="IPR050364">
    <property type="entry name" value="Cytochrome_P450_fung"/>
</dbReference>
<dbReference type="CDD" id="cd11065">
    <property type="entry name" value="CYP64-like"/>
    <property type="match status" value="1"/>
</dbReference>
<gene>
    <name evidence="11" type="ORF">CYLTODRAFT_448306</name>
</gene>
<dbReference type="GO" id="GO:0016705">
    <property type="term" value="F:oxidoreductase activity, acting on paired donors, with incorporation or reduction of molecular oxygen"/>
    <property type="evidence" value="ECO:0007669"/>
    <property type="project" value="InterPro"/>
</dbReference>
<keyword evidence="7 9" id="KW-0408">Iron</keyword>
<dbReference type="InterPro" id="IPR017972">
    <property type="entry name" value="Cyt_P450_CS"/>
</dbReference>
<keyword evidence="8 10" id="KW-0503">Monooxygenase</keyword>
<organism evidence="11 12">
    <name type="scientific">Cylindrobasidium torrendii FP15055 ss-10</name>
    <dbReference type="NCBI Taxonomy" id="1314674"/>
    <lineage>
        <taxon>Eukaryota</taxon>
        <taxon>Fungi</taxon>
        <taxon>Dikarya</taxon>
        <taxon>Basidiomycota</taxon>
        <taxon>Agaricomycotina</taxon>
        <taxon>Agaricomycetes</taxon>
        <taxon>Agaricomycetidae</taxon>
        <taxon>Agaricales</taxon>
        <taxon>Marasmiineae</taxon>
        <taxon>Physalacriaceae</taxon>
        <taxon>Cylindrobasidium</taxon>
    </lineage>
</organism>
<proteinExistence type="inferred from homology"/>
<evidence type="ECO:0000313" key="11">
    <source>
        <dbReference type="EMBL" id="KIY74106.1"/>
    </source>
</evidence>
<dbReference type="PRINTS" id="PR00463">
    <property type="entry name" value="EP450I"/>
</dbReference>